<sequence>NLKLKLKNEDNRT</sequence>
<name>K2RPB9_MACPH</name>
<dbReference type="VEuPathDB" id="FungiDB:MPH_08209"/>
<dbReference type="HOGENOM" id="CLU_3436676_0_0_1"/>
<dbReference type="EMBL" id="AHHD01000341">
    <property type="protein sequence ID" value="EKG14607.1"/>
    <property type="molecule type" value="Genomic_DNA"/>
</dbReference>
<evidence type="ECO:0000313" key="2">
    <source>
        <dbReference type="Proteomes" id="UP000007129"/>
    </source>
</evidence>
<reference evidence="1 2" key="1">
    <citation type="journal article" date="2012" name="BMC Genomics">
        <title>Tools to kill: Genome of one of the most destructive plant pathogenic fungi Macrophomina phaseolina.</title>
        <authorList>
            <person name="Islam M.S."/>
            <person name="Haque M.S."/>
            <person name="Islam M.M."/>
            <person name="Emdad E.M."/>
            <person name="Halim A."/>
            <person name="Hossen Q.M.M."/>
            <person name="Hossain M.Z."/>
            <person name="Ahmed B."/>
            <person name="Rahim S."/>
            <person name="Rahman M.S."/>
            <person name="Alam M.M."/>
            <person name="Hou S."/>
            <person name="Wan X."/>
            <person name="Saito J.A."/>
            <person name="Alam M."/>
        </authorList>
    </citation>
    <scope>NUCLEOTIDE SEQUENCE [LARGE SCALE GENOMIC DNA]</scope>
    <source>
        <strain evidence="1 2">MS6</strain>
    </source>
</reference>
<dbReference type="InParanoid" id="K2RPB9"/>
<gene>
    <name evidence="1" type="ORF">MPH_08209</name>
</gene>
<dbReference type="Proteomes" id="UP000007129">
    <property type="component" value="Unassembled WGS sequence"/>
</dbReference>
<feature type="non-terminal residue" evidence="1">
    <location>
        <position position="1"/>
    </location>
</feature>
<evidence type="ECO:0000313" key="1">
    <source>
        <dbReference type="EMBL" id="EKG14607.1"/>
    </source>
</evidence>
<comment type="caution">
    <text evidence="1">The sequence shown here is derived from an EMBL/GenBank/DDBJ whole genome shotgun (WGS) entry which is preliminary data.</text>
</comment>
<protein>
    <submittedName>
        <fullName evidence="1">Uncharacterized protein</fullName>
    </submittedName>
</protein>
<organism evidence="1 2">
    <name type="scientific">Macrophomina phaseolina (strain MS6)</name>
    <name type="common">Charcoal rot fungus</name>
    <dbReference type="NCBI Taxonomy" id="1126212"/>
    <lineage>
        <taxon>Eukaryota</taxon>
        <taxon>Fungi</taxon>
        <taxon>Dikarya</taxon>
        <taxon>Ascomycota</taxon>
        <taxon>Pezizomycotina</taxon>
        <taxon>Dothideomycetes</taxon>
        <taxon>Dothideomycetes incertae sedis</taxon>
        <taxon>Botryosphaeriales</taxon>
        <taxon>Botryosphaeriaceae</taxon>
        <taxon>Macrophomina</taxon>
    </lineage>
</organism>
<proteinExistence type="predicted"/>
<accession>K2RPB9</accession>